<dbReference type="InterPro" id="IPR036770">
    <property type="entry name" value="Ankyrin_rpt-contain_sf"/>
</dbReference>
<comment type="caution">
    <text evidence="1">The sequence shown here is derived from an EMBL/GenBank/DDBJ whole genome shotgun (WGS) entry which is preliminary data.</text>
</comment>
<dbReference type="EMBL" id="CAUJNA010003485">
    <property type="protein sequence ID" value="CAJ1403232.1"/>
    <property type="molecule type" value="Genomic_DNA"/>
</dbReference>
<sequence>MSELEFVQVGGRCKLKSEEDFTSYLKESTTKTAATRIRSLRREWQAHQRSLREKARLADFLKKHGFAEDDLDAPKFTCLGLKYTWPVLQAAREGDEQMVLLLVRCGANPLQRDIWGYTAIDYVKSPARSKIRLLYVQSRVGQGLS</sequence>
<evidence type="ECO:0000313" key="2">
    <source>
        <dbReference type="Proteomes" id="UP001178507"/>
    </source>
</evidence>
<proteinExistence type="predicted"/>
<accession>A0AA36JBN3</accession>
<reference evidence="1" key="1">
    <citation type="submission" date="2023-08" db="EMBL/GenBank/DDBJ databases">
        <authorList>
            <person name="Chen Y."/>
            <person name="Shah S."/>
            <person name="Dougan E. K."/>
            <person name="Thang M."/>
            <person name="Chan C."/>
        </authorList>
    </citation>
    <scope>NUCLEOTIDE SEQUENCE</scope>
</reference>
<dbReference type="SUPFAM" id="SSF48403">
    <property type="entry name" value="Ankyrin repeat"/>
    <property type="match status" value="1"/>
</dbReference>
<organism evidence="1 2">
    <name type="scientific">Effrenium voratum</name>
    <dbReference type="NCBI Taxonomy" id="2562239"/>
    <lineage>
        <taxon>Eukaryota</taxon>
        <taxon>Sar</taxon>
        <taxon>Alveolata</taxon>
        <taxon>Dinophyceae</taxon>
        <taxon>Suessiales</taxon>
        <taxon>Symbiodiniaceae</taxon>
        <taxon>Effrenium</taxon>
    </lineage>
</organism>
<keyword evidence="2" id="KW-1185">Reference proteome</keyword>
<dbReference type="Gene3D" id="1.25.40.20">
    <property type="entry name" value="Ankyrin repeat-containing domain"/>
    <property type="match status" value="1"/>
</dbReference>
<name>A0AA36JBN3_9DINO</name>
<dbReference type="AlphaFoldDB" id="A0AA36JBN3"/>
<dbReference type="Proteomes" id="UP001178507">
    <property type="component" value="Unassembled WGS sequence"/>
</dbReference>
<evidence type="ECO:0000313" key="1">
    <source>
        <dbReference type="EMBL" id="CAJ1403232.1"/>
    </source>
</evidence>
<protein>
    <submittedName>
        <fullName evidence="1">Uncharacterized protein</fullName>
    </submittedName>
</protein>
<gene>
    <name evidence="1" type="ORF">EVOR1521_LOCUS25953</name>
</gene>